<reference evidence="7" key="2">
    <citation type="submission" date="2023-05" db="EMBL/GenBank/DDBJ databases">
        <authorList>
            <person name="Fouks B."/>
        </authorList>
    </citation>
    <scope>NUCLEOTIDE SEQUENCE</scope>
    <source>
        <strain evidence="7">Stay&amp;Tobe</strain>
        <tissue evidence="7">Testes</tissue>
    </source>
</reference>
<feature type="domain" description="Gamma tubulin complex component C-terminal" evidence="6">
    <location>
        <begin position="4"/>
        <end position="120"/>
    </location>
</feature>
<comment type="subcellular location">
    <subcellularLocation>
        <location evidence="5">Cytoplasm</location>
        <location evidence="5">Cytoskeleton</location>
        <location evidence="5">Microtubule organizing center</location>
    </subcellularLocation>
</comment>
<evidence type="ECO:0000313" key="7">
    <source>
        <dbReference type="EMBL" id="KAJ9581948.1"/>
    </source>
</evidence>
<dbReference type="AlphaFoldDB" id="A0AAD7ZL92"/>
<keyword evidence="2 5" id="KW-0963">Cytoplasm</keyword>
<dbReference type="Pfam" id="PF04130">
    <property type="entry name" value="GCP_C_terminal"/>
    <property type="match status" value="1"/>
</dbReference>
<dbReference type="GO" id="GO:0051011">
    <property type="term" value="F:microtubule minus-end binding"/>
    <property type="evidence" value="ECO:0007669"/>
    <property type="project" value="TreeGrafter"/>
</dbReference>
<dbReference type="Proteomes" id="UP001233999">
    <property type="component" value="Unassembled WGS sequence"/>
</dbReference>
<dbReference type="PANTHER" id="PTHR19302:SF33">
    <property type="entry name" value="GAMMA-TUBULIN COMPLEX COMPONENT 5"/>
    <property type="match status" value="1"/>
</dbReference>
<reference evidence="7" key="1">
    <citation type="journal article" date="2023" name="IScience">
        <title>Live-bearing cockroach genome reveals convergent evolutionary mechanisms linked to viviparity in insects and beyond.</title>
        <authorList>
            <person name="Fouks B."/>
            <person name="Harrison M.C."/>
            <person name="Mikhailova A.A."/>
            <person name="Marchal E."/>
            <person name="English S."/>
            <person name="Carruthers M."/>
            <person name="Jennings E.C."/>
            <person name="Chiamaka E.L."/>
            <person name="Frigard R.A."/>
            <person name="Pippel M."/>
            <person name="Attardo G.M."/>
            <person name="Benoit J.B."/>
            <person name="Bornberg-Bauer E."/>
            <person name="Tobe S.S."/>
        </authorList>
    </citation>
    <scope>NUCLEOTIDE SEQUENCE</scope>
    <source>
        <strain evidence="7">Stay&amp;Tobe</strain>
    </source>
</reference>
<protein>
    <recommendedName>
        <fullName evidence="5">Gamma-tubulin complex component</fullName>
    </recommendedName>
</protein>
<evidence type="ECO:0000256" key="5">
    <source>
        <dbReference type="RuleBase" id="RU363050"/>
    </source>
</evidence>
<proteinExistence type="inferred from homology"/>
<evidence type="ECO:0000256" key="1">
    <source>
        <dbReference type="ARBA" id="ARBA00010337"/>
    </source>
</evidence>
<dbReference type="Gene3D" id="1.20.120.1900">
    <property type="entry name" value="Gamma-tubulin complex, C-terminal domain"/>
    <property type="match status" value="1"/>
</dbReference>
<dbReference type="GO" id="GO:0000930">
    <property type="term" value="C:gamma-tubulin complex"/>
    <property type="evidence" value="ECO:0007669"/>
    <property type="project" value="TreeGrafter"/>
</dbReference>
<evidence type="ECO:0000256" key="2">
    <source>
        <dbReference type="ARBA" id="ARBA00022490"/>
    </source>
</evidence>
<name>A0AAD7ZL92_DIPPU</name>
<dbReference type="GO" id="GO:0000278">
    <property type="term" value="P:mitotic cell cycle"/>
    <property type="evidence" value="ECO:0007669"/>
    <property type="project" value="TreeGrafter"/>
</dbReference>
<dbReference type="PANTHER" id="PTHR19302">
    <property type="entry name" value="GAMMA TUBULIN COMPLEX PROTEIN"/>
    <property type="match status" value="1"/>
</dbReference>
<keyword evidence="8" id="KW-1185">Reference proteome</keyword>
<sequence length="200" mass="23454">LEQKQLKKKEKIRAHRLQILRFWLLHSVNSIHNYLMGQVLHSLELELHHNVEEANNLDSLVNAHAKYVEMVYRHCLQAQEQEILRKPVLEMIRTALRLCEVWEAGVTALSDTRLLELENLYCKSYLFLAIVLSNLVEVDTFSHCFVVITDPLLTDQVKYYLQFVLGELGWQSGSPSDLPIPLADFLLRYLMPIMWNRIEK</sequence>
<dbReference type="GO" id="GO:0051321">
    <property type="term" value="P:meiotic cell cycle"/>
    <property type="evidence" value="ECO:0007669"/>
    <property type="project" value="TreeGrafter"/>
</dbReference>
<keyword evidence="3 5" id="KW-0493">Microtubule</keyword>
<dbReference type="GO" id="GO:0051225">
    <property type="term" value="P:spindle assembly"/>
    <property type="evidence" value="ECO:0007669"/>
    <property type="project" value="TreeGrafter"/>
</dbReference>
<keyword evidence="4 5" id="KW-0206">Cytoskeleton</keyword>
<feature type="non-terminal residue" evidence="7">
    <location>
        <position position="200"/>
    </location>
</feature>
<dbReference type="InterPro" id="IPR040457">
    <property type="entry name" value="GCP_C"/>
</dbReference>
<evidence type="ECO:0000313" key="8">
    <source>
        <dbReference type="Proteomes" id="UP001233999"/>
    </source>
</evidence>
<organism evidence="7 8">
    <name type="scientific">Diploptera punctata</name>
    <name type="common">Pacific beetle cockroach</name>
    <dbReference type="NCBI Taxonomy" id="6984"/>
    <lineage>
        <taxon>Eukaryota</taxon>
        <taxon>Metazoa</taxon>
        <taxon>Ecdysozoa</taxon>
        <taxon>Arthropoda</taxon>
        <taxon>Hexapoda</taxon>
        <taxon>Insecta</taxon>
        <taxon>Pterygota</taxon>
        <taxon>Neoptera</taxon>
        <taxon>Polyneoptera</taxon>
        <taxon>Dictyoptera</taxon>
        <taxon>Blattodea</taxon>
        <taxon>Blaberoidea</taxon>
        <taxon>Blaberidae</taxon>
        <taxon>Diplopterinae</taxon>
        <taxon>Diploptera</taxon>
    </lineage>
</organism>
<dbReference type="InterPro" id="IPR042241">
    <property type="entry name" value="GCP_C_sf"/>
</dbReference>
<evidence type="ECO:0000259" key="6">
    <source>
        <dbReference type="Pfam" id="PF04130"/>
    </source>
</evidence>
<evidence type="ECO:0000256" key="4">
    <source>
        <dbReference type="ARBA" id="ARBA00023212"/>
    </source>
</evidence>
<dbReference type="GO" id="GO:0031122">
    <property type="term" value="P:cytoplasmic microtubule organization"/>
    <property type="evidence" value="ECO:0007669"/>
    <property type="project" value="TreeGrafter"/>
</dbReference>
<dbReference type="GO" id="GO:0000922">
    <property type="term" value="C:spindle pole"/>
    <property type="evidence" value="ECO:0007669"/>
    <property type="project" value="InterPro"/>
</dbReference>
<accession>A0AAD7ZL92</accession>
<comment type="caution">
    <text evidence="7">The sequence shown here is derived from an EMBL/GenBank/DDBJ whole genome shotgun (WGS) entry which is preliminary data.</text>
</comment>
<dbReference type="GO" id="GO:0007020">
    <property type="term" value="P:microtubule nucleation"/>
    <property type="evidence" value="ECO:0007669"/>
    <property type="project" value="InterPro"/>
</dbReference>
<dbReference type="EMBL" id="JASPKZ010007833">
    <property type="protein sequence ID" value="KAJ9581948.1"/>
    <property type="molecule type" value="Genomic_DNA"/>
</dbReference>
<dbReference type="GO" id="GO:0005874">
    <property type="term" value="C:microtubule"/>
    <property type="evidence" value="ECO:0007669"/>
    <property type="project" value="UniProtKB-KW"/>
</dbReference>
<dbReference type="GO" id="GO:0043015">
    <property type="term" value="F:gamma-tubulin binding"/>
    <property type="evidence" value="ECO:0007669"/>
    <property type="project" value="InterPro"/>
</dbReference>
<evidence type="ECO:0000256" key="3">
    <source>
        <dbReference type="ARBA" id="ARBA00022701"/>
    </source>
</evidence>
<dbReference type="InterPro" id="IPR007259">
    <property type="entry name" value="GCP"/>
</dbReference>
<gene>
    <name evidence="7" type="ORF">L9F63_003701</name>
</gene>
<comment type="similarity">
    <text evidence="1 5">Belongs to the TUBGCP family.</text>
</comment>